<evidence type="ECO:0000313" key="3">
    <source>
        <dbReference type="EMBL" id="EHL29911.1"/>
    </source>
</evidence>
<dbReference type="Proteomes" id="UP000002770">
    <property type="component" value="Unassembled WGS sequence"/>
</dbReference>
<organism evidence="3 4">
    <name type="scientific">Legionella drancourtii LLAP12</name>
    <dbReference type="NCBI Taxonomy" id="658187"/>
    <lineage>
        <taxon>Bacteria</taxon>
        <taxon>Pseudomonadati</taxon>
        <taxon>Pseudomonadota</taxon>
        <taxon>Gammaproteobacteria</taxon>
        <taxon>Legionellales</taxon>
        <taxon>Legionellaceae</taxon>
        <taxon>Legionella</taxon>
    </lineage>
</organism>
<evidence type="ECO:0008006" key="5">
    <source>
        <dbReference type="Google" id="ProtNLM"/>
    </source>
</evidence>
<reference evidence="3 4" key="1">
    <citation type="journal article" date="2011" name="BMC Genomics">
        <title>Insight into cross-talk between intra-amoebal pathogens.</title>
        <authorList>
            <person name="Gimenez G."/>
            <person name="Bertelli C."/>
            <person name="Moliner C."/>
            <person name="Robert C."/>
            <person name="Raoult D."/>
            <person name="Fournier P.E."/>
            <person name="Greub G."/>
        </authorList>
    </citation>
    <scope>NUCLEOTIDE SEQUENCE [LARGE SCALE GENOMIC DNA]</scope>
    <source>
        <strain evidence="3 4">LLAP12</strain>
    </source>
</reference>
<evidence type="ECO:0000256" key="2">
    <source>
        <dbReference type="SAM" id="SignalP"/>
    </source>
</evidence>
<name>G9ESD0_9GAMM</name>
<feature type="compositionally biased region" description="Low complexity" evidence="1">
    <location>
        <begin position="436"/>
        <end position="451"/>
    </location>
</feature>
<accession>G9ESD0</accession>
<dbReference type="InParanoid" id="G9ESD0"/>
<feature type="chain" id="PRO_5003521306" description="Intracellular multiplication protein IcmX" evidence="2">
    <location>
        <begin position="23"/>
        <end position="451"/>
    </location>
</feature>
<evidence type="ECO:0000313" key="4">
    <source>
        <dbReference type="Proteomes" id="UP000002770"/>
    </source>
</evidence>
<dbReference type="EMBL" id="JH413843">
    <property type="protein sequence ID" value="EHL29911.1"/>
    <property type="molecule type" value="Genomic_DNA"/>
</dbReference>
<feature type="signal peptide" evidence="2">
    <location>
        <begin position="1"/>
        <end position="22"/>
    </location>
</feature>
<keyword evidence="4" id="KW-1185">Reference proteome</keyword>
<feature type="region of interest" description="Disordered" evidence="1">
    <location>
        <begin position="431"/>
        <end position="451"/>
    </location>
</feature>
<dbReference type="STRING" id="658187.LDG_8203"/>
<sequence>MKRFSKFALINLFCLTTLPAVADDSLNQYGTQQTATNTQNLVQYLLNLGGYLGYNLTQSPTANNATVSQTLLNATATQVLETYMFNTFLGAIPVNSALAQFLPTEGGIPNAAAINAFANNVFNSQNYSNPQSQQQGTVAVSTAIDQPSFQQDPVSQAVLNILSTPDVSYCMTYDGSAWQGCSQVGGNSNTILPASGVTSNIIGTLPSTYQYYTYQYNQQLISQLNSNSLTAPLLYATQNASANSTSSPSTNNQNTGLNAQTQAQQAANFVRYVSGAVTPLQLPKLKAYDTLYTQAQIKSGAIPTIQQVQAQATLDNYFTTLRTYAAQYSVGISNLYFIMSKRLPQNQSGTSQSTPSSQALSEFNMATWRLFNPDMSQNNQWLNQINNASPATVEKEIAALLAEMNYQMYLDRQIQERLLLTNSVMLLKSLSTTPPNSDLSNSAAQSSSSSQ</sequence>
<dbReference type="OrthoDB" id="5634380at2"/>
<dbReference type="HOGENOM" id="CLU_568361_0_0_6"/>
<evidence type="ECO:0000256" key="1">
    <source>
        <dbReference type="SAM" id="MobiDB-lite"/>
    </source>
</evidence>
<dbReference type="eggNOG" id="ENOG5030XEN">
    <property type="taxonomic scope" value="Bacteria"/>
</dbReference>
<dbReference type="RefSeq" id="WP_006872086.1">
    <property type="nucleotide sequence ID" value="NZ_JH413843.1"/>
</dbReference>
<dbReference type="NCBIfam" id="NF038225">
    <property type="entry name" value="IcmX_IVB"/>
    <property type="match status" value="1"/>
</dbReference>
<dbReference type="AlphaFoldDB" id="G9ESD0"/>
<gene>
    <name evidence="3" type="ORF">LDG_8203</name>
</gene>
<keyword evidence="2" id="KW-0732">Signal</keyword>
<protein>
    <recommendedName>
        <fullName evidence="5">Intracellular multiplication protein IcmX</fullName>
    </recommendedName>
</protein>
<proteinExistence type="predicted"/>